<evidence type="ECO:0000313" key="10">
    <source>
        <dbReference type="EMBL" id="QJR12213.1"/>
    </source>
</evidence>
<comment type="function">
    <text evidence="7 8">Plays a role in the regulation of phosphate uptake.</text>
</comment>
<keyword evidence="6 8" id="KW-0592">Phosphate transport</keyword>
<dbReference type="AlphaFoldDB" id="A0A6M4H0P6"/>
<dbReference type="SUPFAM" id="SSF109755">
    <property type="entry name" value="PhoU-like"/>
    <property type="match status" value="1"/>
</dbReference>
<dbReference type="GO" id="GO:0045936">
    <property type="term" value="P:negative regulation of phosphate metabolic process"/>
    <property type="evidence" value="ECO:0007669"/>
    <property type="project" value="InterPro"/>
</dbReference>
<evidence type="ECO:0000256" key="7">
    <source>
        <dbReference type="ARBA" id="ARBA00056181"/>
    </source>
</evidence>
<dbReference type="Pfam" id="PF01895">
    <property type="entry name" value="PhoU"/>
    <property type="match status" value="2"/>
</dbReference>
<dbReference type="GO" id="GO:0006817">
    <property type="term" value="P:phosphate ion transport"/>
    <property type="evidence" value="ECO:0007669"/>
    <property type="project" value="UniProtKB-KW"/>
</dbReference>
<reference evidence="10 11" key="1">
    <citation type="submission" date="2020-04" db="EMBL/GenBank/DDBJ databases">
        <title>Usitatibacter rugosus gen. nov., sp. nov. and Usitatibacter palustris sp. nov., novel members of Usitatibacteraceae fam. nov. within the order Nitrosomonadales isolated from soil.</title>
        <authorList>
            <person name="Huber K.J."/>
            <person name="Neumann-Schaal M."/>
            <person name="Geppert A."/>
            <person name="Luckner M."/>
            <person name="Wanner G."/>
            <person name="Overmann J."/>
        </authorList>
    </citation>
    <scope>NUCLEOTIDE SEQUENCE [LARGE SCALE GENOMIC DNA]</scope>
    <source>
        <strain evidence="10 11">0125_3</strain>
    </source>
</reference>
<dbReference type="Proteomes" id="UP000501534">
    <property type="component" value="Chromosome"/>
</dbReference>
<keyword evidence="4 8" id="KW-0813">Transport</keyword>
<evidence type="ECO:0000256" key="1">
    <source>
        <dbReference type="ARBA" id="ARBA00004496"/>
    </source>
</evidence>
<proteinExistence type="inferred from homology"/>
<dbReference type="RefSeq" id="WP_171094224.1">
    <property type="nucleotide sequence ID" value="NZ_CP053069.1"/>
</dbReference>
<evidence type="ECO:0000256" key="6">
    <source>
        <dbReference type="ARBA" id="ARBA00022592"/>
    </source>
</evidence>
<dbReference type="InterPro" id="IPR038078">
    <property type="entry name" value="PhoU-like_sf"/>
</dbReference>
<dbReference type="PANTHER" id="PTHR42930">
    <property type="entry name" value="PHOSPHATE-SPECIFIC TRANSPORT SYSTEM ACCESSORY PROTEIN PHOU"/>
    <property type="match status" value="1"/>
</dbReference>
<comment type="subcellular location">
    <subcellularLocation>
        <location evidence="1 8">Cytoplasm</location>
    </subcellularLocation>
</comment>
<dbReference type="KEGG" id="uru:DSM104443_03298"/>
<dbReference type="InterPro" id="IPR028366">
    <property type="entry name" value="PhoU"/>
</dbReference>
<dbReference type="GO" id="GO:0005737">
    <property type="term" value="C:cytoplasm"/>
    <property type="evidence" value="ECO:0007669"/>
    <property type="project" value="UniProtKB-SubCell"/>
</dbReference>
<dbReference type="GO" id="GO:0030643">
    <property type="term" value="P:intracellular phosphate ion homeostasis"/>
    <property type="evidence" value="ECO:0007669"/>
    <property type="project" value="InterPro"/>
</dbReference>
<feature type="domain" description="PhoU" evidence="9">
    <location>
        <begin position="21"/>
        <end position="107"/>
    </location>
</feature>
<evidence type="ECO:0000256" key="4">
    <source>
        <dbReference type="ARBA" id="ARBA00022448"/>
    </source>
</evidence>
<comment type="similarity">
    <text evidence="2 8">Belongs to the PhoU family.</text>
</comment>
<sequence>MTDHISKQYDQDLETIRSRMMQMGGLVESQARAAIDGYMTGDIARIDAVIANDKRANELEIAIDNDLGQIIVRRQPAASDLRLILAVSKTVTDLERVGDEAAKIARMAREIHGSRVVSGIPLTAVGHVSEIAIGMLRRSLDAFARLDAAAAARVCAEDVAIDSEFRSIIRQLITFMMEDPRTISTSLNIVWVAKAFERIGDHSKNIAEHVIYIVKGRDVRHIPLAELEREALG</sequence>
<dbReference type="EMBL" id="CP053069">
    <property type="protein sequence ID" value="QJR12213.1"/>
    <property type="molecule type" value="Genomic_DNA"/>
</dbReference>
<evidence type="ECO:0000256" key="3">
    <source>
        <dbReference type="ARBA" id="ARBA00011738"/>
    </source>
</evidence>
<dbReference type="FunFam" id="1.20.58.220:FF:000004">
    <property type="entry name" value="Phosphate-specific transport system accessory protein PhoU"/>
    <property type="match status" value="1"/>
</dbReference>
<keyword evidence="11" id="KW-1185">Reference proteome</keyword>
<dbReference type="PANTHER" id="PTHR42930:SF3">
    <property type="entry name" value="PHOSPHATE-SPECIFIC TRANSPORT SYSTEM ACCESSORY PROTEIN PHOU"/>
    <property type="match status" value="1"/>
</dbReference>
<evidence type="ECO:0000256" key="2">
    <source>
        <dbReference type="ARBA" id="ARBA00008107"/>
    </source>
</evidence>
<keyword evidence="5 8" id="KW-0963">Cytoplasm</keyword>
<dbReference type="Gene3D" id="1.20.58.220">
    <property type="entry name" value="Phosphate transport system protein phou homolog 2, domain 2"/>
    <property type="match status" value="1"/>
</dbReference>
<dbReference type="NCBIfam" id="TIGR02135">
    <property type="entry name" value="phoU_full"/>
    <property type="match status" value="1"/>
</dbReference>
<dbReference type="InterPro" id="IPR026022">
    <property type="entry name" value="PhoU_dom"/>
</dbReference>
<protein>
    <recommendedName>
        <fullName evidence="8">Phosphate-specific transport system accessory protein PhoU</fullName>
    </recommendedName>
</protein>
<evidence type="ECO:0000256" key="8">
    <source>
        <dbReference type="PIRNR" id="PIRNR003107"/>
    </source>
</evidence>
<comment type="subunit">
    <text evidence="3 8">Homodimer.</text>
</comment>
<accession>A0A6M4H0P6</accession>
<dbReference type="PIRSF" id="PIRSF003107">
    <property type="entry name" value="PhoU"/>
    <property type="match status" value="1"/>
</dbReference>
<feature type="domain" description="PhoU" evidence="9">
    <location>
        <begin position="127"/>
        <end position="210"/>
    </location>
</feature>
<evidence type="ECO:0000259" key="9">
    <source>
        <dbReference type="Pfam" id="PF01895"/>
    </source>
</evidence>
<organism evidence="10 11">
    <name type="scientific">Usitatibacter rugosus</name>
    <dbReference type="NCBI Taxonomy" id="2732067"/>
    <lineage>
        <taxon>Bacteria</taxon>
        <taxon>Pseudomonadati</taxon>
        <taxon>Pseudomonadota</taxon>
        <taxon>Betaproteobacteria</taxon>
        <taxon>Nitrosomonadales</taxon>
        <taxon>Usitatibacteraceae</taxon>
        <taxon>Usitatibacter</taxon>
    </lineage>
</organism>
<name>A0A6M4H0P6_9PROT</name>
<gene>
    <name evidence="10" type="primary">phoU</name>
    <name evidence="10" type="ORF">DSM104443_03298</name>
</gene>
<evidence type="ECO:0000313" key="11">
    <source>
        <dbReference type="Proteomes" id="UP000501534"/>
    </source>
</evidence>
<evidence type="ECO:0000256" key="5">
    <source>
        <dbReference type="ARBA" id="ARBA00022490"/>
    </source>
</evidence>